<proteinExistence type="predicted"/>
<dbReference type="Proteomes" id="UP000198889">
    <property type="component" value="Unassembled WGS sequence"/>
</dbReference>
<feature type="transmembrane region" description="Helical" evidence="1">
    <location>
        <begin position="180"/>
        <end position="201"/>
    </location>
</feature>
<feature type="transmembrane region" description="Helical" evidence="1">
    <location>
        <begin position="40"/>
        <end position="57"/>
    </location>
</feature>
<feature type="transmembrane region" description="Helical" evidence="1">
    <location>
        <begin position="104"/>
        <end position="128"/>
    </location>
</feature>
<dbReference type="EMBL" id="FMTP01000003">
    <property type="protein sequence ID" value="SCW70915.1"/>
    <property type="molecule type" value="Genomic_DNA"/>
</dbReference>
<evidence type="ECO:0008006" key="4">
    <source>
        <dbReference type="Google" id="ProtNLM"/>
    </source>
</evidence>
<keyword evidence="1" id="KW-0812">Transmembrane</keyword>
<name>A0A1G4SQS2_9HYPH</name>
<keyword evidence="3" id="KW-1185">Reference proteome</keyword>
<keyword evidence="1" id="KW-0472">Membrane</keyword>
<evidence type="ECO:0000313" key="2">
    <source>
        <dbReference type="EMBL" id="SCW70915.1"/>
    </source>
</evidence>
<evidence type="ECO:0000256" key="1">
    <source>
        <dbReference type="SAM" id="Phobius"/>
    </source>
</evidence>
<evidence type="ECO:0000313" key="3">
    <source>
        <dbReference type="Proteomes" id="UP000198889"/>
    </source>
</evidence>
<accession>A0A1G4SQS2</accession>
<gene>
    <name evidence="2" type="ORF">SAMN05660859_2375</name>
</gene>
<feature type="transmembrane region" description="Helical" evidence="1">
    <location>
        <begin position="148"/>
        <end position="168"/>
    </location>
</feature>
<reference evidence="3" key="1">
    <citation type="submission" date="2016-10" db="EMBL/GenBank/DDBJ databases">
        <authorList>
            <person name="Varghese N."/>
            <person name="Submissions S."/>
        </authorList>
    </citation>
    <scope>NUCLEOTIDE SEQUENCE [LARGE SCALE GENOMIC DNA]</scope>
    <source>
        <strain evidence="3">CGMCC 1.1761</strain>
    </source>
</reference>
<dbReference type="STRING" id="177413.SAMN05660859_2375"/>
<protein>
    <recommendedName>
        <fullName evidence="4">Yip1 domain-containing protein</fullName>
    </recommendedName>
</protein>
<feature type="transmembrane region" description="Helical" evidence="1">
    <location>
        <begin position="69"/>
        <end position="92"/>
    </location>
</feature>
<organism evidence="2 3">
    <name type="scientific">Ancylobacter rudongensis</name>
    <dbReference type="NCBI Taxonomy" id="177413"/>
    <lineage>
        <taxon>Bacteria</taxon>
        <taxon>Pseudomonadati</taxon>
        <taxon>Pseudomonadota</taxon>
        <taxon>Alphaproteobacteria</taxon>
        <taxon>Hyphomicrobiales</taxon>
        <taxon>Xanthobacteraceae</taxon>
        <taxon>Ancylobacter</taxon>
    </lineage>
</organism>
<keyword evidence="1" id="KW-1133">Transmembrane helix</keyword>
<dbReference type="AlphaFoldDB" id="A0A1G4SQS2"/>
<dbReference type="RefSeq" id="WP_091439639.1">
    <property type="nucleotide sequence ID" value="NZ_FMTP01000003.1"/>
</dbReference>
<sequence length="207" mass="22697">MDNPTKYLSETFAAYRKMLISSQIPPEKIPKETTNLENNVAALVVSSILFFIARSIVGTRGDLFEVAALNLGLVIGVIGTIMLVQTVGLVICRDTADGASRVDQWGTFFVFVWTFSLVALVADHLLMTLSWTPGVHSLVGQLTNGDEVMTRIVSSAVYSLLAVGLLTFKSQRQSPGFHPGRYFLAAIIGVCTNTALLYFFVFRLRDL</sequence>